<protein>
    <submittedName>
        <fullName evidence="2">BTB domain-containing protein</fullName>
    </submittedName>
</protein>
<dbReference type="STRING" id="174720.A0A0N5CAR4"/>
<dbReference type="WBParaSite" id="SPAL_0001498300.1">
    <property type="protein sequence ID" value="SPAL_0001498300.1"/>
    <property type="gene ID" value="SPAL_0001498300"/>
</dbReference>
<keyword evidence="1" id="KW-1185">Reference proteome</keyword>
<dbReference type="PANTHER" id="PTHR24413">
    <property type="entry name" value="SPECKLE-TYPE POZ PROTEIN"/>
    <property type="match status" value="1"/>
</dbReference>
<dbReference type="Gene3D" id="3.30.710.10">
    <property type="entry name" value="Potassium Channel Kv1.1, Chain A"/>
    <property type="match status" value="1"/>
</dbReference>
<reference evidence="2" key="1">
    <citation type="submission" date="2017-02" db="UniProtKB">
        <authorList>
            <consortium name="WormBaseParasite"/>
        </authorList>
    </citation>
    <scope>IDENTIFICATION</scope>
</reference>
<dbReference type="AlphaFoldDB" id="A0A0N5CAR4"/>
<name>A0A0N5CAR4_STREA</name>
<evidence type="ECO:0000313" key="2">
    <source>
        <dbReference type="WBParaSite" id="SPAL_0001498300.1"/>
    </source>
</evidence>
<accession>A0A0N5CAR4</accession>
<organism evidence="1 2">
    <name type="scientific">Strongyloides papillosus</name>
    <name type="common">Intestinal threadworm</name>
    <dbReference type="NCBI Taxonomy" id="174720"/>
    <lineage>
        <taxon>Eukaryota</taxon>
        <taxon>Metazoa</taxon>
        <taxon>Ecdysozoa</taxon>
        <taxon>Nematoda</taxon>
        <taxon>Chromadorea</taxon>
        <taxon>Rhabditida</taxon>
        <taxon>Tylenchina</taxon>
        <taxon>Panagrolaimomorpha</taxon>
        <taxon>Strongyloidoidea</taxon>
        <taxon>Strongyloididae</taxon>
        <taxon>Strongyloides</taxon>
    </lineage>
</organism>
<proteinExistence type="predicted"/>
<dbReference type="Proteomes" id="UP000046392">
    <property type="component" value="Unplaced"/>
</dbReference>
<evidence type="ECO:0000313" key="1">
    <source>
        <dbReference type="Proteomes" id="UP000046392"/>
    </source>
</evidence>
<dbReference type="InterPro" id="IPR011333">
    <property type="entry name" value="SKP1/BTB/POZ_sf"/>
</dbReference>
<sequence>MLMYVYSQEASNIGDIATELLEIGDKYELDGLKEIAENSLCESLTVENIFQPFILSERCSAGSLKKCCMDFILQHGECLTKTNGWREIVTRHPFLLESLFLKLLVRRTSRQSTTEDKEDD</sequence>